<comment type="function">
    <text evidence="8">Component of the Mediator complex, a coactivator involved in the regulated transcription of nearly all RNA polymerase II-dependent genes. Mediator functions as a bridge to convey information from gene-specific regulatory proteins to the basal RNA polymerase II transcription machinery. Mediator is recruited to promoters by direct interactions with regulatory proteins and serves as a scaffold for the assembly of a functional preinitiation complex with RNA polymerase II and the general transcription factors.</text>
</comment>
<dbReference type="GO" id="GO:0006357">
    <property type="term" value="P:regulation of transcription by RNA polymerase II"/>
    <property type="evidence" value="ECO:0007669"/>
    <property type="project" value="InterPro"/>
</dbReference>
<keyword evidence="5 8" id="KW-0804">Transcription</keyword>
<sequence length="97" mass="10870">MTGQATIKFSKCNPNSTHPVLEPQEAVQALSTMRVIEFAFPIAQPASALWIIHKKSKISPYEAVPLETYFVINENIYMAPSVYYIDCFVADAGCQQR</sequence>
<dbReference type="Proteomes" id="UP000094385">
    <property type="component" value="Unassembled WGS sequence"/>
</dbReference>
<dbReference type="InterPro" id="IPR038566">
    <property type="entry name" value="Mediator_Med6_sf"/>
</dbReference>
<evidence type="ECO:0000256" key="2">
    <source>
        <dbReference type="ARBA" id="ARBA00007526"/>
    </source>
</evidence>
<dbReference type="GO" id="GO:0016592">
    <property type="term" value="C:mediator complex"/>
    <property type="evidence" value="ECO:0007669"/>
    <property type="project" value="InterPro"/>
</dbReference>
<keyword evidence="6 8" id="KW-0539">Nucleus</keyword>
<reference evidence="9 10" key="1">
    <citation type="journal article" date="2016" name="Proc. Natl. Acad. Sci. U.S.A.">
        <title>Comparative genomics of biotechnologically important yeasts.</title>
        <authorList>
            <person name="Riley R."/>
            <person name="Haridas S."/>
            <person name="Wolfe K.H."/>
            <person name="Lopes M.R."/>
            <person name="Hittinger C.T."/>
            <person name="Goeker M."/>
            <person name="Salamov A.A."/>
            <person name="Wisecaver J.H."/>
            <person name="Long T.M."/>
            <person name="Calvey C.H."/>
            <person name="Aerts A.L."/>
            <person name="Barry K.W."/>
            <person name="Choi C."/>
            <person name="Clum A."/>
            <person name="Coughlan A.Y."/>
            <person name="Deshpande S."/>
            <person name="Douglass A.P."/>
            <person name="Hanson S.J."/>
            <person name="Klenk H.-P."/>
            <person name="LaButti K.M."/>
            <person name="Lapidus A."/>
            <person name="Lindquist E.A."/>
            <person name="Lipzen A.M."/>
            <person name="Meier-Kolthoff J.P."/>
            <person name="Ohm R.A."/>
            <person name="Otillar R.P."/>
            <person name="Pangilinan J.L."/>
            <person name="Peng Y."/>
            <person name="Rokas A."/>
            <person name="Rosa C.A."/>
            <person name="Scheuner C."/>
            <person name="Sibirny A.A."/>
            <person name="Slot J.C."/>
            <person name="Stielow J.B."/>
            <person name="Sun H."/>
            <person name="Kurtzman C.P."/>
            <person name="Blackwell M."/>
            <person name="Grigoriev I.V."/>
            <person name="Jeffries T.W."/>
        </authorList>
    </citation>
    <scope>NUCLEOTIDE SEQUENCE [LARGE SCALE GENOMIC DNA]</scope>
    <source>
        <strain evidence="9 10">NRRL Y-11557</strain>
    </source>
</reference>
<gene>
    <name evidence="8" type="primary">MED6</name>
    <name evidence="9" type="ORF">LIPSTDRAFT_74357</name>
</gene>
<comment type="subcellular location">
    <subcellularLocation>
        <location evidence="1 8">Nucleus</location>
    </subcellularLocation>
</comment>
<evidence type="ECO:0000313" key="10">
    <source>
        <dbReference type="Proteomes" id="UP000094385"/>
    </source>
</evidence>
<dbReference type="InterPro" id="IPR007018">
    <property type="entry name" value="Mediator_Med6"/>
</dbReference>
<comment type="subunit">
    <text evidence="8">Component of the Mediator complex.</text>
</comment>
<proteinExistence type="inferred from homology"/>
<keyword evidence="4 8" id="KW-0805">Transcription regulation</keyword>
<comment type="similarity">
    <text evidence="2 8">Belongs to the Mediator complex subunit 6 family.</text>
</comment>
<dbReference type="OrthoDB" id="344220at2759"/>
<keyword evidence="10" id="KW-1185">Reference proteome</keyword>
<dbReference type="EMBL" id="KV454299">
    <property type="protein sequence ID" value="ODQ70865.1"/>
    <property type="molecule type" value="Genomic_DNA"/>
</dbReference>
<dbReference type="Pfam" id="PF04934">
    <property type="entry name" value="Med6"/>
    <property type="match status" value="1"/>
</dbReference>
<protein>
    <recommendedName>
        <fullName evidence="3 8">Mediator of RNA polymerase II transcription subunit 6</fullName>
    </recommendedName>
    <alternativeName>
        <fullName evidence="7 8">Mediator complex subunit 6</fullName>
    </alternativeName>
</protein>
<dbReference type="Gene3D" id="3.10.450.580">
    <property type="entry name" value="Mediator complex, subunit Med6"/>
    <property type="match status" value="1"/>
</dbReference>
<organism evidence="9 10">
    <name type="scientific">Lipomyces starkeyi NRRL Y-11557</name>
    <dbReference type="NCBI Taxonomy" id="675824"/>
    <lineage>
        <taxon>Eukaryota</taxon>
        <taxon>Fungi</taxon>
        <taxon>Dikarya</taxon>
        <taxon>Ascomycota</taxon>
        <taxon>Saccharomycotina</taxon>
        <taxon>Lipomycetes</taxon>
        <taxon>Lipomycetales</taxon>
        <taxon>Lipomycetaceae</taxon>
        <taxon>Lipomyces</taxon>
    </lineage>
</organism>
<dbReference type="GO" id="GO:0003712">
    <property type="term" value="F:transcription coregulator activity"/>
    <property type="evidence" value="ECO:0007669"/>
    <property type="project" value="InterPro"/>
</dbReference>
<evidence type="ECO:0000256" key="8">
    <source>
        <dbReference type="RuleBase" id="RU364143"/>
    </source>
</evidence>
<dbReference type="AlphaFoldDB" id="A0A1E3PZJ2"/>
<evidence type="ECO:0000256" key="7">
    <source>
        <dbReference type="ARBA" id="ARBA00031259"/>
    </source>
</evidence>
<evidence type="ECO:0000256" key="5">
    <source>
        <dbReference type="ARBA" id="ARBA00023163"/>
    </source>
</evidence>
<keyword evidence="8" id="KW-0010">Activator</keyword>
<evidence type="ECO:0000313" key="9">
    <source>
        <dbReference type="EMBL" id="ODQ70865.1"/>
    </source>
</evidence>
<name>A0A1E3PZJ2_LIPST</name>
<accession>A0A1E3PZJ2</accession>
<evidence type="ECO:0000256" key="1">
    <source>
        <dbReference type="ARBA" id="ARBA00004123"/>
    </source>
</evidence>
<evidence type="ECO:0000256" key="3">
    <source>
        <dbReference type="ARBA" id="ARBA00020634"/>
    </source>
</evidence>
<evidence type="ECO:0000256" key="4">
    <source>
        <dbReference type="ARBA" id="ARBA00023015"/>
    </source>
</evidence>
<evidence type="ECO:0000256" key="6">
    <source>
        <dbReference type="ARBA" id="ARBA00023242"/>
    </source>
</evidence>